<dbReference type="InterPro" id="IPR017937">
    <property type="entry name" value="Thioredoxin_CS"/>
</dbReference>
<reference evidence="3 4" key="1">
    <citation type="submission" date="2018-04" db="EMBL/GenBank/DDBJ databases">
        <title>Complete genome uncultured novel isolate.</title>
        <authorList>
            <person name="Merlino G."/>
        </authorList>
    </citation>
    <scope>NUCLEOTIDE SEQUENCE [LARGE SCALE GENOMIC DNA]</scope>
    <source>
        <strain evidence="4">R1DC9</strain>
    </source>
</reference>
<dbReference type="PROSITE" id="PS00194">
    <property type="entry name" value="THIOREDOXIN_1"/>
    <property type="match status" value="1"/>
</dbReference>
<name>A0A4D7JL41_9BACT</name>
<keyword evidence="1" id="KW-0676">Redox-active center</keyword>
<dbReference type="RefSeq" id="WP_137089812.1">
    <property type="nucleotide sequence ID" value="NZ_CP028923.1"/>
</dbReference>
<dbReference type="KEGG" id="fpf:DCC35_05400"/>
<evidence type="ECO:0000259" key="2">
    <source>
        <dbReference type="Pfam" id="PF00085"/>
    </source>
</evidence>
<protein>
    <recommendedName>
        <fullName evidence="2">Thioredoxin domain-containing protein</fullName>
    </recommendedName>
</protein>
<dbReference type="CDD" id="cd02947">
    <property type="entry name" value="TRX_family"/>
    <property type="match status" value="1"/>
</dbReference>
<dbReference type="InterPro" id="IPR013766">
    <property type="entry name" value="Thioredoxin_domain"/>
</dbReference>
<organism evidence="3 4">
    <name type="scientific">Mangrovivirga cuniculi</name>
    <dbReference type="NCBI Taxonomy" id="2715131"/>
    <lineage>
        <taxon>Bacteria</taxon>
        <taxon>Pseudomonadati</taxon>
        <taxon>Bacteroidota</taxon>
        <taxon>Cytophagia</taxon>
        <taxon>Cytophagales</taxon>
        <taxon>Mangrovivirgaceae</taxon>
        <taxon>Mangrovivirga</taxon>
    </lineage>
</organism>
<evidence type="ECO:0000256" key="1">
    <source>
        <dbReference type="ARBA" id="ARBA00023284"/>
    </source>
</evidence>
<dbReference type="Gene3D" id="3.40.30.10">
    <property type="entry name" value="Glutaredoxin"/>
    <property type="match status" value="1"/>
</dbReference>
<sequence>MNKLSISDTSFEKEIEKHPNLLIRFTAEWCGTCKSTQNAFDKFVSDGEFQDYKVAEMNAPESPKARLKAGVYAVPYYAIYRDGKLLEGISTTSLNEIKDLTEQLASR</sequence>
<evidence type="ECO:0000313" key="4">
    <source>
        <dbReference type="Proteomes" id="UP000298616"/>
    </source>
</evidence>
<keyword evidence="4" id="KW-1185">Reference proteome</keyword>
<dbReference type="SUPFAM" id="SSF52833">
    <property type="entry name" value="Thioredoxin-like"/>
    <property type="match status" value="1"/>
</dbReference>
<dbReference type="InterPro" id="IPR036249">
    <property type="entry name" value="Thioredoxin-like_sf"/>
</dbReference>
<feature type="domain" description="Thioredoxin" evidence="2">
    <location>
        <begin position="5"/>
        <end position="92"/>
    </location>
</feature>
<proteinExistence type="predicted"/>
<gene>
    <name evidence="3" type="ORF">DCC35_05400</name>
</gene>
<dbReference type="OrthoDB" id="7629852at2"/>
<dbReference type="AlphaFoldDB" id="A0A4D7JL41"/>
<dbReference type="EMBL" id="CP028923">
    <property type="protein sequence ID" value="QCK14220.1"/>
    <property type="molecule type" value="Genomic_DNA"/>
</dbReference>
<accession>A0A4D7JL41</accession>
<evidence type="ECO:0000313" key="3">
    <source>
        <dbReference type="EMBL" id="QCK14220.1"/>
    </source>
</evidence>
<dbReference type="Proteomes" id="UP000298616">
    <property type="component" value="Chromosome"/>
</dbReference>
<dbReference type="Pfam" id="PF00085">
    <property type="entry name" value="Thioredoxin"/>
    <property type="match status" value="1"/>
</dbReference>